<dbReference type="AlphaFoldDB" id="A0A173LQX9"/>
<reference evidence="5 6" key="1">
    <citation type="submission" date="2016-06" db="EMBL/GenBank/DDBJ databases">
        <title>Complete genome sequence of a saline-alkali tolerant type strain Dietzia timorensis ID05-A0528T.</title>
        <authorList>
            <person name="Wu X."/>
        </authorList>
    </citation>
    <scope>NUCLEOTIDE SEQUENCE [LARGE SCALE GENOMIC DNA]</scope>
    <source>
        <strain evidence="5 6">ID05-A0528</strain>
    </source>
</reference>
<keyword evidence="3" id="KW-1133">Transmembrane helix</keyword>
<sequence length="244" mass="25570">MPESPVTDRAEVRGPRKGKRWAVAALLAIILLVAALMVGPRVYSNFASSDEAAPTLAGEIQDRTGGDSGSGEGVDVAEGEWTVGPESYAGYRVDEILRGEPVTVVGRTQEVTGQASVAGEAVSDATIEVDMATVATDNGRRDAYFRDALDVEEHPVSTFTITEPIDLGAVGESPSTIDVSGDLTLGAETRPVMATLEVASRNGRLEVAGTVPITWADFGLDAPNLGFVEVEDSGAIEFLLHLAQ</sequence>
<dbReference type="Gene3D" id="2.40.128.110">
    <property type="entry name" value="Lipid/polyisoprenoid-binding, YceI-like"/>
    <property type="match status" value="1"/>
</dbReference>
<feature type="domain" description="Lipid/polyisoprenoid-binding YceI-like" evidence="4">
    <location>
        <begin position="80"/>
        <end position="243"/>
    </location>
</feature>
<keyword evidence="6" id="KW-1185">Reference proteome</keyword>
<gene>
    <name evidence="5" type="ORF">BJL86_2396</name>
</gene>
<evidence type="ECO:0000313" key="6">
    <source>
        <dbReference type="Proteomes" id="UP000186104"/>
    </source>
</evidence>
<dbReference type="KEGG" id="dtm:BJL86_2396"/>
<dbReference type="SMART" id="SM00867">
    <property type="entry name" value="YceI"/>
    <property type="match status" value="1"/>
</dbReference>
<proteinExistence type="inferred from homology"/>
<protein>
    <submittedName>
        <fullName evidence="5">UPF0312 protein</fullName>
    </submittedName>
</protein>
<keyword evidence="3" id="KW-0812">Transmembrane</keyword>
<accession>A0A173LQX9</accession>
<dbReference type="OrthoDB" id="117810at2"/>
<name>A0A173LQX9_9ACTN</name>
<feature type="transmembrane region" description="Helical" evidence="3">
    <location>
        <begin position="21"/>
        <end position="39"/>
    </location>
</feature>
<comment type="similarity">
    <text evidence="1">Belongs to the UPF0312 family.</text>
</comment>
<evidence type="ECO:0000256" key="3">
    <source>
        <dbReference type="SAM" id="Phobius"/>
    </source>
</evidence>
<dbReference type="RefSeq" id="WP_082908587.1">
    <property type="nucleotide sequence ID" value="NZ_CP015961.1"/>
</dbReference>
<dbReference type="PANTHER" id="PTHR34406">
    <property type="entry name" value="PROTEIN YCEI"/>
    <property type="match status" value="1"/>
</dbReference>
<dbReference type="Pfam" id="PF04264">
    <property type="entry name" value="YceI"/>
    <property type="match status" value="1"/>
</dbReference>
<feature type="region of interest" description="Disordered" evidence="2">
    <location>
        <begin position="59"/>
        <end position="78"/>
    </location>
</feature>
<evidence type="ECO:0000313" key="5">
    <source>
        <dbReference type="EMBL" id="ANI93160.1"/>
    </source>
</evidence>
<evidence type="ECO:0000256" key="2">
    <source>
        <dbReference type="SAM" id="MobiDB-lite"/>
    </source>
</evidence>
<organism evidence="5 6">
    <name type="scientific">Dietzia timorensis</name>
    <dbReference type="NCBI Taxonomy" id="499555"/>
    <lineage>
        <taxon>Bacteria</taxon>
        <taxon>Bacillati</taxon>
        <taxon>Actinomycetota</taxon>
        <taxon>Actinomycetes</taxon>
        <taxon>Mycobacteriales</taxon>
        <taxon>Dietziaceae</taxon>
        <taxon>Dietzia</taxon>
    </lineage>
</organism>
<keyword evidence="3" id="KW-0472">Membrane</keyword>
<dbReference type="STRING" id="499555.BJL86_2396"/>
<dbReference type="EMBL" id="CP015961">
    <property type="protein sequence ID" value="ANI93160.1"/>
    <property type="molecule type" value="Genomic_DNA"/>
</dbReference>
<dbReference type="InterPro" id="IPR036761">
    <property type="entry name" value="TTHA0802/YceI-like_sf"/>
</dbReference>
<evidence type="ECO:0000256" key="1">
    <source>
        <dbReference type="ARBA" id="ARBA00008812"/>
    </source>
</evidence>
<dbReference type="Proteomes" id="UP000186104">
    <property type="component" value="Chromosome"/>
</dbReference>
<evidence type="ECO:0000259" key="4">
    <source>
        <dbReference type="SMART" id="SM00867"/>
    </source>
</evidence>
<dbReference type="SUPFAM" id="SSF101874">
    <property type="entry name" value="YceI-like"/>
    <property type="match status" value="1"/>
</dbReference>
<dbReference type="PANTHER" id="PTHR34406:SF1">
    <property type="entry name" value="PROTEIN YCEI"/>
    <property type="match status" value="1"/>
</dbReference>
<dbReference type="InterPro" id="IPR007372">
    <property type="entry name" value="Lipid/polyisoprenoid-bd_YceI"/>
</dbReference>